<keyword evidence="1" id="KW-0732">Signal</keyword>
<dbReference type="AlphaFoldDB" id="A0A1G6N996"/>
<dbReference type="EMBL" id="FMZO01000003">
    <property type="protein sequence ID" value="SDC64430.1"/>
    <property type="molecule type" value="Genomic_DNA"/>
</dbReference>
<dbReference type="OrthoDB" id="657291at2"/>
<dbReference type="RefSeq" id="WP_143019691.1">
    <property type="nucleotide sequence ID" value="NZ_FMZO01000003.1"/>
</dbReference>
<dbReference type="Pfam" id="PF18958">
    <property type="entry name" value="DUF5700"/>
    <property type="match status" value="1"/>
</dbReference>
<feature type="chain" id="PRO_5011511786" description="DUF2268 domain-containing protein" evidence="1">
    <location>
        <begin position="21"/>
        <end position="365"/>
    </location>
</feature>
<organism evidence="2 3">
    <name type="scientific">Niabella drilacis (strain DSM 25811 / CCM 8410 / CCUG 62505 / LMG 26954 / E90)</name>
    <dbReference type="NCBI Taxonomy" id="1285928"/>
    <lineage>
        <taxon>Bacteria</taxon>
        <taxon>Pseudomonadati</taxon>
        <taxon>Bacteroidota</taxon>
        <taxon>Chitinophagia</taxon>
        <taxon>Chitinophagales</taxon>
        <taxon>Chitinophagaceae</taxon>
        <taxon>Niabella</taxon>
    </lineage>
</organism>
<dbReference type="InterPro" id="IPR043754">
    <property type="entry name" value="DUF5700"/>
</dbReference>
<sequence length="365" mass="41233">MIYRSLAAAALLFLCFPACRAQNSTKASPDQKNFNAIDRYFEIADLLTAGKIPPDTLWTGFFTCKANKIPVERGTLDTSVFKAAMLKAYNKNVPAAVDPDALAYHQQYRQHLQELKKHVAYLKSANIAQAVKKYLFPLIPETARNDSALGLQYYVVYGAEDATAGPAVIVNDVLLSYKIDRFALGVLSAHESYHALAYNPFYEKIKQDLNPHDNRLILLNVFVLITEEGVADLIDKKIIFASGSPLKSEWSDIGTGYTDSARQMILAWDRLLQTLNSDSTINISYKDIFAEHSRYIKLAGHWPGRYMAEVIQKNGLLNYFLADFRDPLVFMELYNKAAKMDKTKPPAFSKASVAYFRKIRSYCYK</sequence>
<evidence type="ECO:0000313" key="3">
    <source>
        <dbReference type="Proteomes" id="UP000198757"/>
    </source>
</evidence>
<proteinExistence type="predicted"/>
<protein>
    <recommendedName>
        <fullName evidence="4">DUF2268 domain-containing protein</fullName>
    </recommendedName>
</protein>
<name>A0A1G6N996_NIADE</name>
<dbReference type="Proteomes" id="UP000198757">
    <property type="component" value="Unassembled WGS sequence"/>
</dbReference>
<evidence type="ECO:0008006" key="4">
    <source>
        <dbReference type="Google" id="ProtNLM"/>
    </source>
</evidence>
<gene>
    <name evidence="2" type="ORF">SAMN04487894_103200</name>
</gene>
<evidence type="ECO:0000313" key="2">
    <source>
        <dbReference type="EMBL" id="SDC64430.1"/>
    </source>
</evidence>
<feature type="signal peptide" evidence="1">
    <location>
        <begin position="1"/>
        <end position="20"/>
    </location>
</feature>
<evidence type="ECO:0000256" key="1">
    <source>
        <dbReference type="SAM" id="SignalP"/>
    </source>
</evidence>
<keyword evidence="3" id="KW-1185">Reference proteome</keyword>
<reference evidence="3" key="1">
    <citation type="submission" date="2016-10" db="EMBL/GenBank/DDBJ databases">
        <authorList>
            <person name="Varghese N."/>
            <person name="Submissions S."/>
        </authorList>
    </citation>
    <scope>NUCLEOTIDE SEQUENCE [LARGE SCALE GENOMIC DNA]</scope>
    <source>
        <strain evidence="3">DSM 25811 / CCM 8410 / LMG 26954 / E90</strain>
    </source>
</reference>
<accession>A0A1G6N996</accession>